<accession>A0AAN6ENB4</accession>
<reference evidence="1" key="1">
    <citation type="submission" date="2023-01" db="EMBL/GenBank/DDBJ databases">
        <title>Exophiala dermititidis isolated from Cystic Fibrosis Patient.</title>
        <authorList>
            <person name="Kurbessoian T."/>
            <person name="Crocker A."/>
            <person name="Murante D."/>
            <person name="Hogan D.A."/>
            <person name="Stajich J.E."/>
        </authorList>
    </citation>
    <scope>NUCLEOTIDE SEQUENCE</scope>
    <source>
        <strain evidence="1">Ex8</strain>
    </source>
</reference>
<protein>
    <submittedName>
        <fullName evidence="1">Uncharacterized protein</fullName>
    </submittedName>
</protein>
<evidence type="ECO:0000313" key="1">
    <source>
        <dbReference type="EMBL" id="KAJ8986847.1"/>
    </source>
</evidence>
<dbReference type="Proteomes" id="UP001161757">
    <property type="component" value="Unassembled WGS sequence"/>
</dbReference>
<proteinExistence type="predicted"/>
<gene>
    <name evidence="1" type="ORF">HRR80_009148</name>
</gene>
<sequence length="101" mass="11528">MHTAPLNLSYSMLWPALNLLHCHVHMSVHSTGKFRNAIHILSSVLFLFCGRLRYGRQPNFDMQGAYRSADSKAIRRGRAASLKPSGIGRVKKEVLYLFLYH</sequence>
<organism evidence="1 2">
    <name type="scientific">Exophiala dermatitidis</name>
    <name type="common">Black yeast-like fungus</name>
    <name type="synonym">Wangiella dermatitidis</name>
    <dbReference type="NCBI Taxonomy" id="5970"/>
    <lineage>
        <taxon>Eukaryota</taxon>
        <taxon>Fungi</taxon>
        <taxon>Dikarya</taxon>
        <taxon>Ascomycota</taxon>
        <taxon>Pezizomycotina</taxon>
        <taxon>Eurotiomycetes</taxon>
        <taxon>Chaetothyriomycetidae</taxon>
        <taxon>Chaetothyriales</taxon>
        <taxon>Herpotrichiellaceae</taxon>
        <taxon>Exophiala</taxon>
    </lineage>
</organism>
<evidence type="ECO:0000313" key="2">
    <source>
        <dbReference type="Proteomes" id="UP001161757"/>
    </source>
</evidence>
<dbReference type="AlphaFoldDB" id="A0AAN6ENB4"/>
<comment type="caution">
    <text evidence="1">The sequence shown here is derived from an EMBL/GenBank/DDBJ whole genome shotgun (WGS) entry which is preliminary data.</text>
</comment>
<dbReference type="EMBL" id="JAJGCB010000031">
    <property type="protein sequence ID" value="KAJ8986847.1"/>
    <property type="molecule type" value="Genomic_DNA"/>
</dbReference>
<name>A0AAN6ENB4_EXODE</name>